<dbReference type="InterPro" id="IPR001763">
    <property type="entry name" value="Rhodanese-like_dom"/>
</dbReference>
<gene>
    <name evidence="6" type="ORF">WR25_14418</name>
</gene>
<feature type="compositionally biased region" description="Basic residues" evidence="4">
    <location>
        <begin position="1"/>
        <end position="24"/>
    </location>
</feature>
<dbReference type="InterPro" id="IPR036873">
    <property type="entry name" value="Rhodanese-like_dom_sf"/>
</dbReference>
<feature type="region of interest" description="Disordered" evidence="4">
    <location>
        <begin position="1"/>
        <end position="43"/>
    </location>
</feature>
<keyword evidence="7" id="KW-1185">Reference proteome</keyword>
<dbReference type="CDD" id="cd01448">
    <property type="entry name" value="TST_Repeat_1"/>
    <property type="match status" value="1"/>
</dbReference>
<dbReference type="GO" id="GO:0004792">
    <property type="term" value="F:thiosulfate-cyanide sulfurtransferase activity"/>
    <property type="evidence" value="ECO:0007669"/>
    <property type="project" value="TreeGrafter"/>
</dbReference>
<feature type="coiled-coil region" evidence="3">
    <location>
        <begin position="93"/>
        <end position="151"/>
    </location>
</feature>
<dbReference type="PANTHER" id="PTHR11364">
    <property type="entry name" value="THIOSULFATE SULFERTANSFERASE"/>
    <property type="match status" value="1"/>
</dbReference>
<dbReference type="Proteomes" id="UP000218231">
    <property type="component" value="Unassembled WGS sequence"/>
</dbReference>
<dbReference type="SUPFAM" id="SSF52821">
    <property type="entry name" value="Rhodanese/Cell cycle control phosphatase"/>
    <property type="match status" value="2"/>
</dbReference>
<keyword evidence="2" id="KW-0677">Repeat</keyword>
<dbReference type="EMBL" id="LIAE01010455">
    <property type="protein sequence ID" value="PAV60660.1"/>
    <property type="molecule type" value="Genomic_DNA"/>
</dbReference>
<keyword evidence="3" id="KW-0175">Coiled coil</keyword>
<evidence type="ECO:0000256" key="2">
    <source>
        <dbReference type="ARBA" id="ARBA00022737"/>
    </source>
</evidence>
<dbReference type="SMART" id="SM00450">
    <property type="entry name" value="RHOD"/>
    <property type="match status" value="2"/>
</dbReference>
<dbReference type="STRING" id="2018661.A0A2A2JG27"/>
<feature type="compositionally biased region" description="Basic and acidic residues" evidence="4">
    <location>
        <begin position="31"/>
        <end position="43"/>
    </location>
</feature>
<reference evidence="6 7" key="1">
    <citation type="journal article" date="2017" name="Curr. Biol.">
        <title>Genome architecture and evolution of a unichromosomal asexual nematode.</title>
        <authorList>
            <person name="Fradin H."/>
            <person name="Zegar C."/>
            <person name="Gutwein M."/>
            <person name="Lucas J."/>
            <person name="Kovtun M."/>
            <person name="Corcoran D."/>
            <person name="Baugh L.R."/>
            <person name="Kiontke K."/>
            <person name="Gunsalus K."/>
            <person name="Fitch D.H."/>
            <person name="Piano F."/>
        </authorList>
    </citation>
    <scope>NUCLEOTIDE SEQUENCE [LARGE SCALE GENOMIC DNA]</scope>
    <source>
        <strain evidence="6">PF1309</strain>
    </source>
</reference>
<evidence type="ECO:0000256" key="3">
    <source>
        <dbReference type="SAM" id="Coils"/>
    </source>
</evidence>
<dbReference type="GO" id="GO:0005739">
    <property type="term" value="C:mitochondrion"/>
    <property type="evidence" value="ECO:0007669"/>
    <property type="project" value="TreeGrafter"/>
</dbReference>
<dbReference type="PROSITE" id="PS50206">
    <property type="entry name" value="RHODANESE_3"/>
    <property type="match status" value="2"/>
</dbReference>
<organism evidence="6 7">
    <name type="scientific">Diploscapter pachys</name>
    <dbReference type="NCBI Taxonomy" id="2018661"/>
    <lineage>
        <taxon>Eukaryota</taxon>
        <taxon>Metazoa</taxon>
        <taxon>Ecdysozoa</taxon>
        <taxon>Nematoda</taxon>
        <taxon>Chromadorea</taxon>
        <taxon>Rhabditida</taxon>
        <taxon>Rhabditina</taxon>
        <taxon>Rhabditomorpha</taxon>
        <taxon>Rhabditoidea</taxon>
        <taxon>Rhabditidae</taxon>
        <taxon>Diploscapter</taxon>
    </lineage>
</organism>
<evidence type="ECO:0000313" key="7">
    <source>
        <dbReference type="Proteomes" id="UP000218231"/>
    </source>
</evidence>
<evidence type="ECO:0000256" key="4">
    <source>
        <dbReference type="SAM" id="MobiDB-lite"/>
    </source>
</evidence>
<dbReference type="AlphaFoldDB" id="A0A2A2JG27"/>
<proteinExistence type="predicted"/>
<accession>A0A2A2JG27</accession>
<dbReference type="OrthoDB" id="270167at2759"/>
<dbReference type="PANTHER" id="PTHR11364:SF7">
    <property type="entry name" value="THIOSULFATE SULFURTRANSFERASE MPST-1-RELATED"/>
    <property type="match status" value="1"/>
</dbReference>
<evidence type="ECO:0000256" key="1">
    <source>
        <dbReference type="ARBA" id="ARBA00022679"/>
    </source>
</evidence>
<evidence type="ECO:0000259" key="5">
    <source>
        <dbReference type="PROSITE" id="PS50206"/>
    </source>
</evidence>
<dbReference type="Pfam" id="PF00581">
    <property type="entry name" value="Rhodanese"/>
    <property type="match status" value="1"/>
</dbReference>
<evidence type="ECO:0000313" key="6">
    <source>
        <dbReference type="EMBL" id="PAV60660.1"/>
    </source>
</evidence>
<sequence length="500" mass="57466">MVKKRAAAPKTEKKPKAKQSKPKGKQAVNVNERKEEEQQDEQMERLIADQPIHVLTEIIGNKITSQPSQMDMLNEKALLGIKNPGSESMLENFKKMVKDMEKADKEKDKKKNKLVLQRPPPVPSFHLDVQLLNLRMEAKVLKEALALLRNREVELLQDREVLNKLTMQRDLMSLNKIVEVATVANLVKKGLVNREGIRILHCSFAVTPKPDWKQFEKEKYGKFEQLVQEPSPSRNLYLAGHIPQALHIDLDVAMYPSQYQRYTYYPPHIFEQYVQLLGINKDDHLIFCGRDRLSGMLFSSKMAWLFKSYGHEKLSLLNGGLAAWEAEGHKLETEPVEIKQHGNWTAKDCLDRYNIRFEELDQMDGDKKVIEQTDKINFLDTRHPDQFEGKQETGLDQYRVNGAHIPGFKNTPVAEIFARDGKLRSKEELREWLISHGYEPSKPTVTSCMMGIQASLLAYVIDDAFPDAKPRMYNGSLKEMELRDPKRISGGLRDIPPRAA</sequence>
<name>A0A2A2JG27_9BILA</name>
<dbReference type="InterPro" id="IPR045078">
    <property type="entry name" value="TST/MPST-like"/>
</dbReference>
<protein>
    <recommendedName>
        <fullName evidence="5">Rhodanese domain-containing protein</fullName>
    </recommendedName>
</protein>
<feature type="domain" description="Rhodanese" evidence="5">
    <location>
        <begin position="372"/>
        <end position="489"/>
    </location>
</feature>
<keyword evidence="1" id="KW-0808">Transferase</keyword>
<dbReference type="Gene3D" id="3.40.250.10">
    <property type="entry name" value="Rhodanese-like domain"/>
    <property type="match status" value="2"/>
</dbReference>
<comment type="caution">
    <text evidence="6">The sequence shown here is derived from an EMBL/GenBank/DDBJ whole genome shotgun (WGS) entry which is preliminary data.</text>
</comment>
<feature type="domain" description="Rhodanese" evidence="5">
    <location>
        <begin position="193"/>
        <end position="333"/>
    </location>
</feature>